<feature type="region of interest" description="Disordered" evidence="7">
    <location>
        <begin position="276"/>
        <end position="301"/>
    </location>
</feature>
<reference evidence="9 10" key="1">
    <citation type="submission" date="2024-01" db="EMBL/GenBank/DDBJ databases">
        <title>The genome of the rayed Mediterranean limpet Patella caerulea (Linnaeus, 1758).</title>
        <authorList>
            <person name="Anh-Thu Weber A."/>
            <person name="Halstead-Nussloch G."/>
        </authorList>
    </citation>
    <scope>NUCLEOTIDE SEQUENCE [LARGE SCALE GENOMIC DNA]</scope>
    <source>
        <strain evidence="9">AATW-2023a</strain>
        <tissue evidence="9">Whole specimen</tissue>
    </source>
</reference>
<proteinExistence type="predicted"/>
<evidence type="ECO:0000256" key="5">
    <source>
        <dbReference type="PROSITE-ProRule" id="PRU00108"/>
    </source>
</evidence>
<name>A0AAN8JFV3_PATCE</name>
<dbReference type="AlphaFoldDB" id="A0AAN8JFV3"/>
<sequence length="301" mass="34055">MKYQEYTPFNTGMLSVGTSFCGSRKDGGVRKRHRTHFTSKQVEKLEEIYRQTPTPYRELIVQLSSVLNLTDKNISIWFKNRRAKTRRQEKSGTEKVEKTVQGSADVVTASGDAAMETIIETPSVSHRDNVYEPHYSSGRLDDTVAETDQSSKGQQNIPAYSPYRPYSLPTYQLPTADSFQFYNTNTYQEFPTFDKYPNQVYSTDLYHSYQQNGVDANYNTPYYNINYNINKDTPTEHIKPLQSTVVEESDHLTPSITTLLPASSIDNNLSFPTAPVSPVSENSNSTSDIFSSSYSSLSSLL</sequence>
<keyword evidence="4 5" id="KW-0539">Nucleus</keyword>
<evidence type="ECO:0000256" key="7">
    <source>
        <dbReference type="SAM" id="MobiDB-lite"/>
    </source>
</evidence>
<evidence type="ECO:0000313" key="10">
    <source>
        <dbReference type="Proteomes" id="UP001347796"/>
    </source>
</evidence>
<dbReference type="InterPro" id="IPR017970">
    <property type="entry name" value="Homeobox_CS"/>
</dbReference>
<dbReference type="InterPro" id="IPR009057">
    <property type="entry name" value="Homeodomain-like_sf"/>
</dbReference>
<dbReference type="Gene3D" id="1.10.10.60">
    <property type="entry name" value="Homeodomain-like"/>
    <property type="match status" value="1"/>
</dbReference>
<keyword evidence="3 5" id="KW-0371">Homeobox</keyword>
<dbReference type="GO" id="GO:0000977">
    <property type="term" value="F:RNA polymerase II transcription regulatory region sequence-specific DNA binding"/>
    <property type="evidence" value="ECO:0007669"/>
    <property type="project" value="TreeGrafter"/>
</dbReference>
<evidence type="ECO:0000256" key="4">
    <source>
        <dbReference type="ARBA" id="ARBA00023242"/>
    </source>
</evidence>
<dbReference type="InterPro" id="IPR001356">
    <property type="entry name" value="HD"/>
</dbReference>
<dbReference type="PROSITE" id="PS00027">
    <property type="entry name" value="HOMEOBOX_1"/>
    <property type="match status" value="1"/>
</dbReference>
<dbReference type="EMBL" id="JAZGQO010000010">
    <property type="protein sequence ID" value="KAK6176215.1"/>
    <property type="molecule type" value="Genomic_DNA"/>
</dbReference>
<dbReference type="PROSITE" id="PS50071">
    <property type="entry name" value="HOMEOBOX_2"/>
    <property type="match status" value="1"/>
</dbReference>
<evidence type="ECO:0000256" key="1">
    <source>
        <dbReference type="ARBA" id="ARBA00004123"/>
    </source>
</evidence>
<dbReference type="PANTHER" id="PTHR24329:SF340">
    <property type="entry name" value="ARISTALESS RELATED HOMEOBOX"/>
    <property type="match status" value="1"/>
</dbReference>
<protein>
    <recommendedName>
        <fullName evidence="8">Homeobox domain-containing protein</fullName>
    </recommendedName>
</protein>
<keyword evidence="2 5" id="KW-0238">DNA-binding</keyword>
<dbReference type="InterPro" id="IPR050649">
    <property type="entry name" value="Paired_Homeobox_TFs"/>
</dbReference>
<organism evidence="9 10">
    <name type="scientific">Patella caerulea</name>
    <name type="common">Rayed Mediterranean limpet</name>
    <dbReference type="NCBI Taxonomy" id="87958"/>
    <lineage>
        <taxon>Eukaryota</taxon>
        <taxon>Metazoa</taxon>
        <taxon>Spiralia</taxon>
        <taxon>Lophotrochozoa</taxon>
        <taxon>Mollusca</taxon>
        <taxon>Gastropoda</taxon>
        <taxon>Patellogastropoda</taxon>
        <taxon>Patelloidea</taxon>
        <taxon>Patellidae</taxon>
        <taxon>Patella</taxon>
    </lineage>
</organism>
<dbReference type="GO" id="GO:0005634">
    <property type="term" value="C:nucleus"/>
    <property type="evidence" value="ECO:0007669"/>
    <property type="project" value="UniProtKB-SubCell"/>
</dbReference>
<dbReference type="CDD" id="cd00086">
    <property type="entry name" value="homeodomain"/>
    <property type="match status" value="1"/>
</dbReference>
<accession>A0AAN8JFV3</accession>
<evidence type="ECO:0000256" key="2">
    <source>
        <dbReference type="ARBA" id="ARBA00023125"/>
    </source>
</evidence>
<comment type="caution">
    <text evidence="9">The sequence shown here is derived from an EMBL/GenBank/DDBJ whole genome shotgun (WGS) entry which is preliminary data.</text>
</comment>
<comment type="subcellular location">
    <subcellularLocation>
        <location evidence="1 5 6">Nucleus</location>
    </subcellularLocation>
</comment>
<feature type="domain" description="Homeobox" evidence="8">
    <location>
        <begin position="28"/>
        <end position="88"/>
    </location>
</feature>
<keyword evidence="10" id="KW-1185">Reference proteome</keyword>
<gene>
    <name evidence="9" type="ORF">SNE40_014540</name>
</gene>
<feature type="DNA-binding region" description="Homeobox" evidence="5">
    <location>
        <begin position="30"/>
        <end position="89"/>
    </location>
</feature>
<dbReference type="PANTHER" id="PTHR24329">
    <property type="entry name" value="HOMEOBOX PROTEIN ARISTALESS"/>
    <property type="match status" value="1"/>
</dbReference>
<dbReference type="SUPFAM" id="SSF46689">
    <property type="entry name" value="Homeodomain-like"/>
    <property type="match status" value="1"/>
</dbReference>
<feature type="compositionally biased region" description="Low complexity" evidence="7">
    <location>
        <begin position="280"/>
        <end position="301"/>
    </location>
</feature>
<evidence type="ECO:0000256" key="6">
    <source>
        <dbReference type="RuleBase" id="RU000682"/>
    </source>
</evidence>
<evidence type="ECO:0000256" key="3">
    <source>
        <dbReference type="ARBA" id="ARBA00023155"/>
    </source>
</evidence>
<dbReference type="GO" id="GO:0000981">
    <property type="term" value="F:DNA-binding transcription factor activity, RNA polymerase II-specific"/>
    <property type="evidence" value="ECO:0007669"/>
    <property type="project" value="InterPro"/>
</dbReference>
<dbReference type="SMART" id="SM00389">
    <property type="entry name" value="HOX"/>
    <property type="match status" value="1"/>
</dbReference>
<evidence type="ECO:0000259" key="8">
    <source>
        <dbReference type="PROSITE" id="PS50071"/>
    </source>
</evidence>
<dbReference type="Proteomes" id="UP001347796">
    <property type="component" value="Unassembled WGS sequence"/>
</dbReference>
<evidence type="ECO:0000313" key="9">
    <source>
        <dbReference type="EMBL" id="KAK6176215.1"/>
    </source>
</evidence>
<dbReference type="Pfam" id="PF00046">
    <property type="entry name" value="Homeodomain"/>
    <property type="match status" value="1"/>
</dbReference>